<sequence length="84" mass="9241">MEARCPKYYDANKSKQQHLAAAGSDAVDILAGDVIRFYGTSCRLQHAIDKLKPAGLVQLEFLDSIQEPPKIIVQVVCVLAGKRE</sequence>
<evidence type="ECO:0000313" key="2">
    <source>
        <dbReference type="Proteomes" id="UP000647241"/>
    </source>
</evidence>
<name>A0A917HTU2_9BACT</name>
<dbReference type="Proteomes" id="UP000647241">
    <property type="component" value="Unassembled WGS sequence"/>
</dbReference>
<dbReference type="EMBL" id="BMGT01000005">
    <property type="protein sequence ID" value="GGG89094.1"/>
    <property type="molecule type" value="Genomic_DNA"/>
</dbReference>
<accession>A0A917HTU2</accession>
<reference evidence="1" key="2">
    <citation type="submission" date="2020-09" db="EMBL/GenBank/DDBJ databases">
        <authorList>
            <person name="Sun Q."/>
            <person name="Zhou Y."/>
        </authorList>
    </citation>
    <scope>NUCLEOTIDE SEQUENCE</scope>
    <source>
        <strain evidence="1">CGMCC 1.12997</strain>
    </source>
</reference>
<comment type="caution">
    <text evidence="1">The sequence shown here is derived from an EMBL/GenBank/DDBJ whole genome shotgun (WGS) entry which is preliminary data.</text>
</comment>
<reference evidence="1" key="1">
    <citation type="journal article" date="2014" name="Int. J. Syst. Evol. Microbiol.">
        <title>Complete genome sequence of Corynebacterium casei LMG S-19264T (=DSM 44701T), isolated from a smear-ripened cheese.</title>
        <authorList>
            <consortium name="US DOE Joint Genome Institute (JGI-PGF)"/>
            <person name="Walter F."/>
            <person name="Albersmeier A."/>
            <person name="Kalinowski J."/>
            <person name="Ruckert C."/>
        </authorList>
    </citation>
    <scope>NUCLEOTIDE SEQUENCE</scope>
    <source>
        <strain evidence="1">CGMCC 1.12997</strain>
    </source>
</reference>
<dbReference type="AlphaFoldDB" id="A0A917HTU2"/>
<gene>
    <name evidence="1" type="ORF">GCM10011585_36560</name>
</gene>
<keyword evidence="2" id="KW-1185">Reference proteome</keyword>
<protein>
    <submittedName>
        <fullName evidence="1">Uncharacterized protein</fullName>
    </submittedName>
</protein>
<proteinExistence type="predicted"/>
<evidence type="ECO:0000313" key="1">
    <source>
        <dbReference type="EMBL" id="GGG89094.1"/>
    </source>
</evidence>
<organism evidence="1 2">
    <name type="scientific">Edaphobacter dinghuensis</name>
    <dbReference type="NCBI Taxonomy" id="1560005"/>
    <lineage>
        <taxon>Bacteria</taxon>
        <taxon>Pseudomonadati</taxon>
        <taxon>Acidobacteriota</taxon>
        <taxon>Terriglobia</taxon>
        <taxon>Terriglobales</taxon>
        <taxon>Acidobacteriaceae</taxon>
        <taxon>Edaphobacter</taxon>
    </lineage>
</organism>